<protein>
    <submittedName>
        <fullName evidence="1">Uncharacterized protein</fullName>
    </submittedName>
</protein>
<dbReference type="OrthoDB" id="5981530at2759"/>
<sequence>MKCCVNAILLRRSRAAELLGGINEEGASVILHQSNLTQLNAKVIEGAGFQLKKVKHISIIGAPKLEYIEVQDLTKIPYLKSL</sequence>
<dbReference type="AlphaFoldDB" id="A0A4C1WFQ2"/>
<organism evidence="1 2">
    <name type="scientific">Eumeta variegata</name>
    <name type="common">Bagworm moth</name>
    <name type="synonym">Eumeta japonica</name>
    <dbReference type="NCBI Taxonomy" id="151549"/>
    <lineage>
        <taxon>Eukaryota</taxon>
        <taxon>Metazoa</taxon>
        <taxon>Ecdysozoa</taxon>
        <taxon>Arthropoda</taxon>
        <taxon>Hexapoda</taxon>
        <taxon>Insecta</taxon>
        <taxon>Pterygota</taxon>
        <taxon>Neoptera</taxon>
        <taxon>Endopterygota</taxon>
        <taxon>Lepidoptera</taxon>
        <taxon>Glossata</taxon>
        <taxon>Ditrysia</taxon>
        <taxon>Tineoidea</taxon>
        <taxon>Psychidae</taxon>
        <taxon>Oiketicinae</taxon>
        <taxon>Eumeta</taxon>
    </lineage>
</organism>
<name>A0A4C1WFQ2_EUMVA</name>
<accession>A0A4C1WFQ2</accession>
<dbReference type="EMBL" id="BGZK01000534">
    <property type="protein sequence ID" value="GBP48955.1"/>
    <property type="molecule type" value="Genomic_DNA"/>
</dbReference>
<reference evidence="1 2" key="1">
    <citation type="journal article" date="2019" name="Commun. Biol.">
        <title>The bagworm genome reveals a unique fibroin gene that provides high tensile strength.</title>
        <authorList>
            <person name="Kono N."/>
            <person name="Nakamura H."/>
            <person name="Ohtoshi R."/>
            <person name="Tomita M."/>
            <person name="Numata K."/>
            <person name="Arakawa K."/>
        </authorList>
    </citation>
    <scope>NUCLEOTIDE SEQUENCE [LARGE SCALE GENOMIC DNA]</scope>
</reference>
<evidence type="ECO:0000313" key="2">
    <source>
        <dbReference type="Proteomes" id="UP000299102"/>
    </source>
</evidence>
<proteinExistence type="predicted"/>
<dbReference type="Proteomes" id="UP000299102">
    <property type="component" value="Unassembled WGS sequence"/>
</dbReference>
<gene>
    <name evidence="1" type="ORF">EVAR_32290_1</name>
</gene>
<evidence type="ECO:0000313" key="1">
    <source>
        <dbReference type="EMBL" id="GBP48955.1"/>
    </source>
</evidence>
<comment type="caution">
    <text evidence="1">The sequence shown here is derived from an EMBL/GenBank/DDBJ whole genome shotgun (WGS) entry which is preliminary data.</text>
</comment>
<keyword evidence="2" id="KW-1185">Reference proteome</keyword>